<evidence type="ECO:0000313" key="2">
    <source>
        <dbReference type="Proteomes" id="UP000614460"/>
    </source>
</evidence>
<dbReference type="Proteomes" id="UP000614460">
    <property type="component" value="Unassembled WGS sequence"/>
</dbReference>
<proteinExistence type="predicted"/>
<gene>
    <name evidence="1" type="ORF">GCM10011516_08470</name>
</gene>
<dbReference type="AlphaFoldDB" id="A0A8H9FWY3"/>
<comment type="caution">
    <text evidence="1">The sequence shown here is derived from an EMBL/GenBank/DDBJ whole genome shotgun (WGS) entry which is preliminary data.</text>
</comment>
<reference evidence="1" key="1">
    <citation type="journal article" date="2014" name="Int. J. Syst. Evol. Microbiol.">
        <title>Complete genome sequence of Corynebacterium casei LMG S-19264T (=DSM 44701T), isolated from a smear-ripened cheese.</title>
        <authorList>
            <consortium name="US DOE Joint Genome Institute (JGI-PGF)"/>
            <person name="Walter F."/>
            <person name="Albersmeier A."/>
            <person name="Kalinowski J."/>
            <person name="Ruckert C."/>
        </authorList>
    </citation>
    <scope>NUCLEOTIDE SEQUENCE</scope>
    <source>
        <strain evidence="1">CGMCC 1.15966</strain>
    </source>
</reference>
<evidence type="ECO:0000313" key="1">
    <source>
        <dbReference type="EMBL" id="GGE13010.1"/>
    </source>
</evidence>
<keyword evidence="2" id="KW-1185">Reference proteome</keyword>
<organism evidence="1 2">
    <name type="scientific">Sphingobacterium cellulitidis</name>
    <dbReference type="NCBI Taxonomy" id="1768011"/>
    <lineage>
        <taxon>Bacteria</taxon>
        <taxon>Pseudomonadati</taxon>
        <taxon>Bacteroidota</taxon>
        <taxon>Sphingobacteriia</taxon>
        <taxon>Sphingobacteriales</taxon>
        <taxon>Sphingobacteriaceae</taxon>
        <taxon>Sphingobacterium</taxon>
    </lineage>
</organism>
<accession>A0A8H9FWY3</accession>
<dbReference type="EMBL" id="BMKM01000001">
    <property type="protein sequence ID" value="GGE13010.1"/>
    <property type="molecule type" value="Genomic_DNA"/>
</dbReference>
<dbReference type="RefSeq" id="WP_182497691.1">
    <property type="nucleotide sequence ID" value="NZ_BMKM01000001.1"/>
</dbReference>
<name>A0A8H9FWY3_9SPHI</name>
<reference evidence="1" key="2">
    <citation type="submission" date="2020-09" db="EMBL/GenBank/DDBJ databases">
        <authorList>
            <person name="Sun Q."/>
            <person name="Zhou Y."/>
        </authorList>
    </citation>
    <scope>NUCLEOTIDE SEQUENCE</scope>
    <source>
        <strain evidence="1">CGMCC 1.15966</strain>
    </source>
</reference>
<protein>
    <submittedName>
        <fullName evidence="1">Uncharacterized protein</fullName>
    </submittedName>
</protein>
<sequence>MQYEEKIGNGTNKFDRTVPGIFALKDDLMHLVVQVFLRRRRRQKIIKGILETDKKTVKNLVEIVMKNQAVYTPVYIQKTHQNTLSALTYMYKSKRWANASSY</sequence>